<keyword evidence="3" id="KW-1185">Reference proteome</keyword>
<comment type="caution">
    <text evidence="2">The sequence shown here is derived from an EMBL/GenBank/DDBJ whole genome shotgun (WGS) entry which is preliminary data.</text>
</comment>
<dbReference type="InterPro" id="IPR043502">
    <property type="entry name" value="DNA/RNA_pol_sf"/>
</dbReference>
<dbReference type="PANTHER" id="PTHR24559:SF444">
    <property type="entry name" value="REVERSE TRANSCRIPTASE DOMAIN-CONTAINING PROTEIN"/>
    <property type="match status" value="1"/>
</dbReference>
<accession>A0AA38GE19</accession>
<dbReference type="OMA" id="CTAPYIF"/>
<feature type="domain" description="Reverse transcriptase" evidence="1">
    <location>
        <begin position="9"/>
        <end position="108"/>
    </location>
</feature>
<feature type="non-terminal residue" evidence="2">
    <location>
        <position position="113"/>
    </location>
</feature>
<dbReference type="Gene3D" id="3.10.10.10">
    <property type="entry name" value="HIV Type 1 Reverse Transcriptase, subunit A, domain 1"/>
    <property type="match status" value="1"/>
</dbReference>
<organism evidence="2 3">
    <name type="scientific">Taxus chinensis</name>
    <name type="common">Chinese yew</name>
    <name type="synonym">Taxus wallichiana var. chinensis</name>
    <dbReference type="NCBI Taxonomy" id="29808"/>
    <lineage>
        <taxon>Eukaryota</taxon>
        <taxon>Viridiplantae</taxon>
        <taxon>Streptophyta</taxon>
        <taxon>Embryophyta</taxon>
        <taxon>Tracheophyta</taxon>
        <taxon>Spermatophyta</taxon>
        <taxon>Pinopsida</taxon>
        <taxon>Pinidae</taxon>
        <taxon>Conifers II</taxon>
        <taxon>Cupressales</taxon>
        <taxon>Taxaceae</taxon>
        <taxon>Taxus</taxon>
    </lineage>
</organism>
<dbReference type="EMBL" id="JAHRHJ020000004">
    <property type="protein sequence ID" value="KAH9319949.1"/>
    <property type="molecule type" value="Genomic_DNA"/>
</dbReference>
<name>A0AA38GE19_TAXCH</name>
<dbReference type="CDD" id="cd01647">
    <property type="entry name" value="RT_LTR"/>
    <property type="match status" value="1"/>
</dbReference>
<dbReference type="InterPro" id="IPR000477">
    <property type="entry name" value="RT_dom"/>
</dbReference>
<evidence type="ECO:0000259" key="1">
    <source>
        <dbReference type="Pfam" id="PF00078"/>
    </source>
</evidence>
<dbReference type="Proteomes" id="UP000824469">
    <property type="component" value="Unassembled WGS sequence"/>
</dbReference>
<dbReference type="InterPro" id="IPR053134">
    <property type="entry name" value="RNA-dir_DNA_polymerase"/>
</dbReference>
<dbReference type="Pfam" id="PF00078">
    <property type="entry name" value="RVT_1"/>
    <property type="match status" value="1"/>
</dbReference>
<dbReference type="AlphaFoldDB" id="A0AA38GE19"/>
<proteinExistence type="predicted"/>
<reference evidence="2 3" key="1">
    <citation type="journal article" date="2021" name="Nat. Plants">
        <title>The Taxus genome provides insights into paclitaxel biosynthesis.</title>
        <authorList>
            <person name="Xiong X."/>
            <person name="Gou J."/>
            <person name="Liao Q."/>
            <person name="Li Y."/>
            <person name="Zhou Q."/>
            <person name="Bi G."/>
            <person name="Li C."/>
            <person name="Du R."/>
            <person name="Wang X."/>
            <person name="Sun T."/>
            <person name="Guo L."/>
            <person name="Liang H."/>
            <person name="Lu P."/>
            <person name="Wu Y."/>
            <person name="Zhang Z."/>
            <person name="Ro D.K."/>
            <person name="Shang Y."/>
            <person name="Huang S."/>
            <person name="Yan J."/>
        </authorList>
    </citation>
    <scope>NUCLEOTIDE SEQUENCE [LARGE SCALE GENOMIC DNA]</scope>
    <source>
        <strain evidence="2">Ta-2019</strain>
    </source>
</reference>
<evidence type="ECO:0000313" key="3">
    <source>
        <dbReference type="Proteomes" id="UP000824469"/>
    </source>
</evidence>
<dbReference type="InterPro" id="IPR043128">
    <property type="entry name" value="Rev_trsase/Diguanyl_cyclase"/>
</dbReference>
<dbReference type="SUPFAM" id="SSF56672">
    <property type="entry name" value="DNA/RNA polymerases"/>
    <property type="match status" value="1"/>
</dbReference>
<evidence type="ECO:0000313" key="2">
    <source>
        <dbReference type="EMBL" id="KAH9319949.1"/>
    </source>
</evidence>
<protein>
    <recommendedName>
        <fullName evidence="1">Reverse transcriptase domain-containing protein</fullName>
    </recommendedName>
</protein>
<gene>
    <name evidence="2" type="ORF">KI387_021718</name>
</gene>
<dbReference type="Gene3D" id="3.30.70.270">
    <property type="match status" value="1"/>
</dbReference>
<dbReference type="PANTHER" id="PTHR24559">
    <property type="entry name" value="TRANSPOSON TY3-I GAG-POL POLYPROTEIN"/>
    <property type="match status" value="1"/>
</dbReference>
<sequence>MDCQHCACQKKNGEIHICVDFRNLNQASLKDNYPLPMMDQVLQVVSGSEMLSMLDGFSGYNQVEVSTPDQHKTAFTTPWGTFAYKRMPFGLINVGATFQRVMDLAFGSPKGKV</sequence>